<evidence type="ECO:0000313" key="3">
    <source>
        <dbReference type="Proteomes" id="UP000021053"/>
    </source>
</evidence>
<name>A0A010ZPJ2_9ACTN</name>
<accession>A0A010ZPJ2</accession>
<organism evidence="2 3">
    <name type="scientific">Cryptosporangium arvum DSM 44712</name>
    <dbReference type="NCBI Taxonomy" id="927661"/>
    <lineage>
        <taxon>Bacteria</taxon>
        <taxon>Bacillati</taxon>
        <taxon>Actinomycetota</taxon>
        <taxon>Actinomycetes</taxon>
        <taxon>Cryptosporangiales</taxon>
        <taxon>Cryptosporangiaceae</taxon>
        <taxon>Cryptosporangium</taxon>
    </lineage>
</organism>
<keyword evidence="3" id="KW-1185">Reference proteome</keyword>
<dbReference type="AlphaFoldDB" id="A0A010ZPJ2"/>
<dbReference type="EMBL" id="JFBT01000001">
    <property type="protein sequence ID" value="EXG80604.1"/>
    <property type="molecule type" value="Genomic_DNA"/>
</dbReference>
<protein>
    <submittedName>
        <fullName evidence="2">Uncharacterized protein</fullName>
    </submittedName>
</protein>
<dbReference type="Proteomes" id="UP000021053">
    <property type="component" value="Unassembled WGS sequence"/>
</dbReference>
<feature type="chain" id="PRO_5001459198" evidence="1">
    <location>
        <begin position="28"/>
        <end position="119"/>
    </location>
</feature>
<evidence type="ECO:0000256" key="1">
    <source>
        <dbReference type="SAM" id="SignalP"/>
    </source>
</evidence>
<dbReference type="HOGENOM" id="CLU_2057474_0_0_11"/>
<comment type="caution">
    <text evidence="2">The sequence shown here is derived from an EMBL/GenBank/DDBJ whole genome shotgun (WGS) entry which is preliminary data.</text>
</comment>
<proteinExistence type="predicted"/>
<dbReference type="OrthoDB" id="3627712at2"/>
<evidence type="ECO:0000313" key="2">
    <source>
        <dbReference type="EMBL" id="EXG80604.1"/>
    </source>
</evidence>
<reference evidence="2 3" key="1">
    <citation type="submission" date="2013-07" db="EMBL/GenBank/DDBJ databases">
        <authorList>
            <consortium name="DOE Joint Genome Institute"/>
            <person name="Eisen J."/>
            <person name="Huntemann M."/>
            <person name="Han J."/>
            <person name="Chen A."/>
            <person name="Kyrpides N."/>
            <person name="Mavromatis K."/>
            <person name="Markowitz V."/>
            <person name="Palaniappan K."/>
            <person name="Ivanova N."/>
            <person name="Schaumberg A."/>
            <person name="Pati A."/>
            <person name="Liolios K."/>
            <person name="Nordberg H.P."/>
            <person name="Cantor M.N."/>
            <person name="Hua S.X."/>
            <person name="Woyke T."/>
        </authorList>
    </citation>
    <scope>NUCLEOTIDE SEQUENCE [LARGE SCALE GENOMIC DNA]</scope>
    <source>
        <strain evidence="2 3">DSM 44712</strain>
    </source>
</reference>
<feature type="signal peptide" evidence="1">
    <location>
        <begin position="1"/>
        <end position="27"/>
    </location>
</feature>
<keyword evidence="1" id="KW-0732">Signal</keyword>
<dbReference type="RefSeq" id="WP_051569924.1">
    <property type="nucleotide sequence ID" value="NZ_KK073874.1"/>
</dbReference>
<sequence length="119" mass="12654">MRRATVLLTAFLLLWTAGAVRPDPATAAPPPLTAANGRNFAACKDGRCEVIVRTGDRLPTSTGTARVVVGRGVVRFTVTTANTSLMASGTAGSRLQLNRQVIVVLKVTRLQARVRLSRV</sequence>
<gene>
    <name evidence="2" type="ORF">CryarDRAFT_1688</name>
</gene>